<sequence>MATPIRITPAISSIQPDGRSRVVRRASFAASLVLAVRTYL</sequence>
<keyword evidence="2" id="KW-1185">Reference proteome</keyword>
<dbReference type="AlphaFoldDB" id="A3VH28"/>
<accession>A3VH28</accession>
<dbReference type="Proteomes" id="UP000002931">
    <property type="component" value="Unassembled WGS sequence"/>
</dbReference>
<protein>
    <submittedName>
        <fullName evidence="1">Uncharacterized protein</fullName>
    </submittedName>
</protein>
<name>A3VH28_9RHOB</name>
<gene>
    <name evidence="1" type="ORF">RB2654_14895</name>
</gene>
<comment type="caution">
    <text evidence="1">The sequence shown here is derived from an EMBL/GenBank/DDBJ whole genome shotgun (WGS) entry which is preliminary data.</text>
</comment>
<evidence type="ECO:0000313" key="1">
    <source>
        <dbReference type="EMBL" id="EAQ12583.1"/>
    </source>
</evidence>
<organism evidence="1 2">
    <name type="scientific">Maritimibacter alkaliphilus HTCC2654</name>
    <dbReference type="NCBI Taxonomy" id="314271"/>
    <lineage>
        <taxon>Bacteria</taxon>
        <taxon>Pseudomonadati</taxon>
        <taxon>Pseudomonadota</taxon>
        <taxon>Alphaproteobacteria</taxon>
        <taxon>Rhodobacterales</taxon>
        <taxon>Roseobacteraceae</taxon>
        <taxon>Maritimibacter</taxon>
    </lineage>
</organism>
<dbReference type="HOGENOM" id="CLU_3292134_0_0_5"/>
<dbReference type="STRING" id="314271.RB2654_14895"/>
<reference evidence="1 2" key="1">
    <citation type="journal article" date="2010" name="J. Bacteriol.">
        <title>Genome sequences of Pelagibaca bermudensis HTCC2601T and Maritimibacter alkaliphilus HTCC2654T, the type strains of two marine Roseobacter genera.</title>
        <authorList>
            <person name="Thrash J.C."/>
            <person name="Cho J.C."/>
            <person name="Ferriera S."/>
            <person name="Johnson J."/>
            <person name="Vergin K.L."/>
            <person name="Giovannoni S.J."/>
        </authorList>
    </citation>
    <scope>NUCLEOTIDE SEQUENCE [LARGE SCALE GENOMIC DNA]</scope>
    <source>
        <strain evidence="1 2">HTCC2654</strain>
    </source>
</reference>
<dbReference type="EMBL" id="AAMT01000008">
    <property type="protein sequence ID" value="EAQ12583.1"/>
    <property type="molecule type" value="Genomic_DNA"/>
</dbReference>
<evidence type="ECO:0000313" key="2">
    <source>
        <dbReference type="Proteomes" id="UP000002931"/>
    </source>
</evidence>
<proteinExistence type="predicted"/>